<evidence type="ECO:0000256" key="3">
    <source>
        <dbReference type="SAM" id="SignalP"/>
    </source>
</evidence>
<reference evidence="5 6" key="1">
    <citation type="submission" date="2020-10" db="EMBL/GenBank/DDBJ databases">
        <title>Pygocentrus nattereri (red-bellied piranha) genome, fPygNat1, primary haplotype.</title>
        <authorList>
            <person name="Myers G."/>
            <person name="Meyer A."/>
            <person name="Karagic N."/>
            <person name="Pippel M."/>
            <person name="Winkler S."/>
            <person name="Tracey A."/>
            <person name="Wood J."/>
            <person name="Formenti G."/>
            <person name="Howe K."/>
            <person name="Fedrigo O."/>
            <person name="Jarvis E.D."/>
        </authorList>
    </citation>
    <scope>NUCLEOTIDE SEQUENCE [LARGE SCALE GENOMIC DNA]</scope>
</reference>
<feature type="chain" id="PRO_5043445398" description="UMOD/GP2/OIT3-like D8C domain-containing protein" evidence="3">
    <location>
        <begin position="25"/>
        <end position="188"/>
    </location>
</feature>
<evidence type="ECO:0000313" key="6">
    <source>
        <dbReference type="Proteomes" id="UP001501920"/>
    </source>
</evidence>
<dbReference type="InterPro" id="IPR057774">
    <property type="entry name" value="D8C_UMOD/GP2/OIT3-like"/>
</dbReference>
<protein>
    <recommendedName>
        <fullName evidence="4">UMOD/GP2/OIT3-like D8C domain-containing protein</fullName>
    </recommendedName>
</protein>
<keyword evidence="6" id="KW-1185">Reference proteome</keyword>
<proteinExistence type="predicted"/>
<evidence type="ECO:0000256" key="2">
    <source>
        <dbReference type="ARBA" id="ARBA00023157"/>
    </source>
</evidence>
<feature type="signal peptide" evidence="3">
    <location>
        <begin position="1"/>
        <end position="24"/>
    </location>
</feature>
<name>A0AAR2JEU5_PYGNA</name>
<sequence length="188" mass="21165">MIGVGVLCPVVVTLHFSLVDLILDYRTISSPETFMDTITLWKISVNVIPTNQTQSRSKPVQEITTSTDSSSQLYQFQSTNATVGLRIWDRYFNWNGWYRLLYNGMSARMPESCVNPCGTDVALWLNGSHPQIKDGIVTRLVCGSDGSDCCYYRSTPIKVKACPGNYYVYEFVKPSFYYAGYCAGTGFY</sequence>
<keyword evidence="2" id="KW-1015">Disulfide bond</keyword>
<evidence type="ECO:0000256" key="1">
    <source>
        <dbReference type="ARBA" id="ARBA00022729"/>
    </source>
</evidence>
<dbReference type="Pfam" id="PF23283">
    <property type="entry name" value="D8C_UMOD"/>
    <property type="match status" value="1"/>
</dbReference>
<evidence type="ECO:0000259" key="4">
    <source>
        <dbReference type="Pfam" id="PF23283"/>
    </source>
</evidence>
<dbReference type="Ensembl" id="ENSPNAT00000058082.1">
    <property type="protein sequence ID" value="ENSPNAP00000048376.1"/>
    <property type="gene ID" value="ENSPNAG00000034135.1"/>
</dbReference>
<dbReference type="AlphaFoldDB" id="A0AAR2JEU5"/>
<organism evidence="5 6">
    <name type="scientific">Pygocentrus nattereri</name>
    <name type="common">Red-bellied piranha</name>
    <dbReference type="NCBI Taxonomy" id="42514"/>
    <lineage>
        <taxon>Eukaryota</taxon>
        <taxon>Metazoa</taxon>
        <taxon>Chordata</taxon>
        <taxon>Craniata</taxon>
        <taxon>Vertebrata</taxon>
        <taxon>Euteleostomi</taxon>
        <taxon>Actinopterygii</taxon>
        <taxon>Neopterygii</taxon>
        <taxon>Teleostei</taxon>
        <taxon>Ostariophysi</taxon>
        <taxon>Characiformes</taxon>
        <taxon>Characoidei</taxon>
        <taxon>Pygocentrus</taxon>
    </lineage>
</organism>
<reference evidence="5" key="2">
    <citation type="submission" date="2025-08" db="UniProtKB">
        <authorList>
            <consortium name="Ensembl"/>
        </authorList>
    </citation>
    <scope>IDENTIFICATION</scope>
</reference>
<feature type="domain" description="UMOD/GP2/OIT3-like D8C" evidence="4">
    <location>
        <begin position="98"/>
        <end position="183"/>
    </location>
</feature>
<keyword evidence="1 3" id="KW-0732">Signal</keyword>
<evidence type="ECO:0000313" key="5">
    <source>
        <dbReference type="Ensembl" id="ENSPNAP00000048376.1"/>
    </source>
</evidence>
<accession>A0AAR2JEU5</accession>
<reference evidence="5" key="3">
    <citation type="submission" date="2025-09" db="UniProtKB">
        <authorList>
            <consortium name="Ensembl"/>
        </authorList>
    </citation>
    <scope>IDENTIFICATION</scope>
</reference>
<dbReference type="GeneTree" id="ENSGT00940000156038"/>
<dbReference type="Proteomes" id="UP001501920">
    <property type="component" value="Chromosome 12"/>
</dbReference>